<evidence type="ECO:0000313" key="3">
    <source>
        <dbReference type="EMBL" id="MBE9067651.1"/>
    </source>
</evidence>
<evidence type="ECO:0000259" key="2">
    <source>
        <dbReference type="Pfam" id="PF26225"/>
    </source>
</evidence>
<feature type="transmembrane region" description="Helical" evidence="1">
    <location>
        <begin position="69"/>
        <end position="87"/>
    </location>
</feature>
<keyword evidence="1" id="KW-0472">Membrane</keyword>
<feature type="transmembrane region" description="Helical" evidence="1">
    <location>
        <begin position="7"/>
        <end position="27"/>
    </location>
</feature>
<evidence type="ECO:0000313" key="4">
    <source>
        <dbReference type="Proteomes" id="UP000615026"/>
    </source>
</evidence>
<keyword evidence="1" id="KW-0812">Transmembrane</keyword>
<dbReference type="AlphaFoldDB" id="A0A928ZUF2"/>
<feature type="transmembrane region" description="Helical" evidence="1">
    <location>
        <begin position="39"/>
        <end position="62"/>
    </location>
</feature>
<dbReference type="Pfam" id="PF26225">
    <property type="entry name" value="DUF8051"/>
    <property type="match status" value="1"/>
</dbReference>
<feature type="transmembrane region" description="Helical" evidence="1">
    <location>
        <begin position="99"/>
        <end position="123"/>
    </location>
</feature>
<evidence type="ECO:0000256" key="1">
    <source>
        <dbReference type="SAM" id="Phobius"/>
    </source>
</evidence>
<dbReference type="EMBL" id="JADEXP010000109">
    <property type="protein sequence ID" value="MBE9067651.1"/>
    <property type="molecule type" value="Genomic_DNA"/>
</dbReference>
<name>A0A928ZUF2_LEPEC</name>
<gene>
    <name evidence="3" type="ORF">IQ260_13400</name>
</gene>
<keyword evidence="1" id="KW-1133">Transmembrane helix</keyword>
<feature type="transmembrane region" description="Helical" evidence="1">
    <location>
        <begin position="154"/>
        <end position="175"/>
    </location>
</feature>
<dbReference type="RefSeq" id="WP_193993612.1">
    <property type="nucleotide sequence ID" value="NZ_JADEXP010000109.1"/>
</dbReference>
<organism evidence="3 4">
    <name type="scientific">Leptolyngbya cf. ectocarpi LEGE 11479</name>
    <dbReference type="NCBI Taxonomy" id="1828722"/>
    <lineage>
        <taxon>Bacteria</taxon>
        <taxon>Bacillati</taxon>
        <taxon>Cyanobacteriota</taxon>
        <taxon>Cyanophyceae</taxon>
        <taxon>Leptolyngbyales</taxon>
        <taxon>Leptolyngbyaceae</taxon>
        <taxon>Leptolyngbya group</taxon>
        <taxon>Leptolyngbya</taxon>
    </lineage>
</organism>
<protein>
    <recommendedName>
        <fullName evidence="2">DUF8051 domain-containing protein</fullName>
    </recommendedName>
</protein>
<dbReference type="Proteomes" id="UP000615026">
    <property type="component" value="Unassembled WGS sequence"/>
</dbReference>
<feature type="domain" description="DUF8051" evidence="2">
    <location>
        <begin position="4"/>
        <end position="130"/>
    </location>
</feature>
<proteinExistence type="predicted"/>
<reference evidence="3" key="1">
    <citation type="submission" date="2020-10" db="EMBL/GenBank/DDBJ databases">
        <authorList>
            <person name="Castelo-Branco R."/>
            <person name="Eusebio N."/>
            <person name="Adriana R."/>
            <person name="Vieira A."/>
            <person name="Brugerolle De Fraissinette N."/>
            <person name="Rezende De Castro R."/>
            <person name="Schneider M.P."/>
            <person name="Vasconcelos V."/>
            <person name="Leao P.N."/>
        </authorList>
    </citation>
    <scope>NUCLEOTIDE SEQUENCE</scope>
    <source>
        <strain evidence="3">LEGE 11479</strain>
    </source>
</reference>
<dbReference type="InterPro" id="IPR058364">
    <property type="entry name" value="DUF8051"/>
</dbReference>
<sequence length="177" mass="18889">MTLQIKHYVAGLLGISSIALGTLVPGGPIETRSFAHINLLTLGVFNTFLTTLVLSSLLLVYFILQSKPWAMLTATGIGLSYLGVYGLDLAKIFPISPDAMPPALLAIEILGTILSLPLIALSIQTLQTSRQRTLTTVPFPHPNNPHRFQLPQTILVISLGIAALTIITFATSSAMGL</sequence>
<keyword evidence="4" id="KW-1185">Reference proteome</keyword>
<comment type="caution">
    <text evidence="3">The sequence shown here is derived from an EMBL/GenBank/DDBJ whole genome shotgun (WGS) entry which is preliminary data.</text>
</comment>
<accession>A0A928ZUF2</accession>